<sequence>MLFCTLIGRIDVHLYYKATSDQVDVLRGCIYSRIFEPRCLGMNFSRLPTRLLSCLSAFSSRANIVSRDGATIICWHPRQNIPYEKTKPIIRDLERIKQPESPLKVQFDHTKEPTIREVAAALCKSSRTLKPRRKERSFSPYYWDDEILRRRL</sequence>
<keyword evidence="1" id="KW-0689">Ribosomal protein</keyword>
<dbReference type="CTD" id="36335954"/>
<dbReference type="AlphaFoldDB" id="W6UTL8"/>
<evidence type="ECO:0000313" key="2">
    <source>
        <dbReference type="Proteomes" id="UP000019149"/>
    </source>
</evidence>
<reference evidence="1 2" key="1">
    <citation type="journal article" date="2013" name="Nat. Genet.">
        <title>The genome of the hydatid tapeworm Echinococcus granulosus.</title>
        <authorList>
            <person name="Zheng H."/>
            <person name="Zhang W."/>
            <person name="Zhang L."/>
            <person name="Zhang Z."/>
            <person name="Li J."/>
            <person name="Lu G."/>
            <person name="Zhu Y."/>
            <person name="Wang Y."/>
            <person name="Huang Y."/>
            <person name="Liu J."/>
            <person name="Kang H."/>
            <person name="Chen J."/>
            <person name="Wang L."/>
            <person name="Chen A."/>
            <person name="Yu S."/>
            <person name="Gao Z."/>
            <person name="Jin L."/>
            <person name="Gu W."/>
            <person name="Wang Z."/>
            <person name="Zhao L."/>
            <person name="Shi B."/>
            <person name="Wen H."/>
            <person name="Lin R."/>
            <person name="Jones M.K."/>
            <person name="Brejova B."/>
            <person name="Vinar T."/>
            <person name="Zhao G."/>
            <person name="McManus D.P."/>
            <person name="Chen Z."/>
            <person name="Zhou Y."/>
            <person name="Wang S."/>
        </authorList>
    </citation>
    <scope>NUCLEOTIDE SEQUENCE [LARGE SCALE GENOMIC DNA]</scope>
</reference>
<dbReference type="KEGG" id="egl:EGR_00239"/>
<organism evidence="1 2">
    <name type="scientific">Echinococcus granulosus</name>
    <name type="common">Hydatid tapeworm</name>
    <dbReference type="NCBI Taxonomy" id="6210"/>
    <lineage>
        <taxon>Eukaryota</taxon>
        <taxon>Metazoa</taxon>
        <taxon>Spiralia</taxon>
        <taxon>Lophotrochozoa</taxon>
        <taxon>Platyhelminthes</taxon>
        <taxon>Cestoda</taxon>
        <taxon>Eucestoda</taxon>
        <taxon>Cyclophyllidea</taxon>
        <taxon>Taeniidae</taxon>
        <taxon>Echinococcus</taxon>
        <taxon>Echinococcus granulosus group</taxon>
    </lineage>
</organism>
<dbReference type="RefSeq" id="XP_024356166.1">
    <property type="nucleotide sequence ID" value="XM_024489488.1"/>
</dbReference>
<dbReference type="EMBL" id="APAU02000001">
    <property type="protein sequence ID" value="EUB64970.1"/>
    <property type="molecule type" value="Genomic_DNA"/>
</dbReference>
<comment type="caution">
    <text evidence="1">The sequence shown here is derived from an EMBL/GenBank/DDBJ whole genome shotgun (WGS) entry which is preliminary data.</text>
</comment>
<dbReference type="GeneID" id="36335954"/>
<keyword evidence="2" id="KW-1185">Reference proteome</keyword>
<gene>
    <name evidence="1" type="ORF">EGR_00239</name>
</gene>
<protein>
    <submittedName>
        <fullName evidence="1">Mitochondrial 28S ribosomal protein S32 (S32mt)</fullName>
    </submittedName>
</protein>
<dbReference type="GO" id="GO:0005840">
    <property type="term" value="C:ribosome"/>
    <property type="evidence" value="ECO:0007669"/>
    <property type="project" value="UniProtKB-KW"/>
</dbReference>
<dbReference type="Pfam" id="PF10210">
    <property type="entry name" value="MRP-S32"/>
    <property type="match status" value="1"/>
</dbReference>
<keyword evidence="1" id="KW-0687">Ribonucleoprotein</keyword>
<dbReference type="OMA" id="ATIICWH"/>
<proteinExistence type="predicted"/>
<dbReference type="InterPro" id="IPR019346">
    <property type="entry name" value="Ribosomal_mL42"/>
</dbReference>
<dbReference type="OrthoDB" id="1107506at2759"/>
<name>W6UTL8_ECHGR</name>
<dbReference type="Proteomes" id="UP000019149">
    <property type="component" value="Unassembled WGS sequence"/>
</dbReference>
<evidence type="ECO:0000313" key="1">
    <source>
        <dbReference type="EMBL" id="EUB64970.1"/>
    </source>
</evidence>
<accession>W6UTL8</accession>